<evidence type="ECO:0000313" key="2">
    <source>
        <dbReference type="Proteomes" id="UP000694867"/>
    </source>
</evidence>
<dbReference type="InterPro" id="IPR000560">
    <property type="entry name" value="His_Pase_clade-2"/>
</dbReference>
<gene>
    <name evidence="3" type="primary">LOC100907333</name>
</gene>
<dbReference type="AlphaFoldDB" id="A0AAJ6W0S0"/>
<name>A0AAJ6W0S0_9ACAR</name>
<keyword evidence="2" id="KW-1185">Reference proteome</keyword>
<feature type="signal peptide" evidence="1">
    <location>
        <begin position="1"/>
        <end position="21"/>
    </location>
</feature>
<dbReference type="Pfam" id="PF00328">
    <property type="entry name" value="His_Phos_2"/>
    <property type="match status" value="1"/>
</dbReference>
<accession>A0AAJ6W0S0</accession>
<organism evidence="2 3">
    <name type="scientific">Galendromus occidentalis</name>
    <name type="common">western predatory mite</name>
    <dbReference type="NCBI Taxonomy" id="34638"/>
    <lineage>
        <taxon>Eukaryota</taxon>
        <taxon>Metazoa</taxon>
        <taxon>Ecdysozoa</taxon>
        <taxon>Arthropoda</taxon>
        <taxon>Chelicerata</taxon>
        <taxon>Arachnida</taxon>
        <taxon>Acari</taxon>
        <taxon>Parasitiformes</taxon>
        <taxon>Mesostigmata</taxon>
        <taxon>Gamasina</taxon>
        <taxon>Phytoseioidea</taxon>
        <taxon>Phytoseiidae</taxon>
        <taxon>Typhlodrominae</taxon>
        <taxon>Galendromus</taxon>
    </lineage>
</organism>
<proteinExistence type="predicted"/>
<evidence type="ECO:0000256" key="1">
    <source>
        <dbReference type="SAM" id="SignalP"/>
    </source>
</evidence>
<keyword evidence="1" id="KW-0732">Signal</keyword>
<dbReference type="GO" id="GO:0016791">
    <property type="term" value="F:phosphatase activity"/>
    <property type="evidence" value="ECO:0007669"/>
    <property type="project" value="UniProtKB-ARBA"/>
</dbReference>
<reference evidence="3" key="1">
    <citation type="submission" date="2025-08" db="UniProtKB">
        <authorList>
            <consortium name="RefSeq"/>
        </authorList>
    </citation>
    <scope>IDENTIFICATION</scope>
</reference>
<dbReference type="InterPro" id="IPR029033">
    <property type="entry name" value="His_PPase_superfam"/>
</dbReference>
<dbReference type="Gene3D" id="3.40.50.1240">
    <property type="entry name" value="Phosphoglycerate mutase-like"/>
    <property type="match status" value="1"/>
</dbReference>
<sequence length="343" mass="37902">MWQMSPFTLPVAFLALSTIRAIDCLRSSDTVDHLQILARHGERNPLFPVPELGEFQIGGLTPRGYELEKEFGKRLLLWYPELFAASPTITCISANQSRCVDSAEAIVEGLGFKEYNTEVLYMLDFVDLDVTLIRPFLMEANEILLPACVQEAVSAVIAPTKENSPPSLSALAEGLFKAQIADSIDTLLQSGYTGTVFGVNLGKCIPSGKKLVSEKAFAKLADICASSQCTDVVRKVKDELQEFSVQNLPPRSVTRSVSVYGLSDNHVLDLLKSLLPQFNHTRPQFGGYILLESRGDDVTILTGQDVFSLPEERAVLNVHEVIQLLRRRILTAERTFANGNQSR</sequence>
<dbReference type="KEGG" id="goe:100907333"/>
<feature type="chain" id="PRO_5042535226" evidence="1">
    <location>
        <begin position="22"/>
        <end position="343"/>
    </location>
</feature>
<dbReference type="InterPro" id="IPR033379">
    <property type="entry name" value="Acid_Pase_AS"/>
</dbReference>
<dbReference type="GeneID" id="100907333"/>
<dbReference type="PROSITE" id="PS00616">
    <property type="entry name" value="HIS_ACID_PHOSPHAT_1"/>
    <property type="match status" value="1"/>
</dbReference>
<dbReference type="SUPFAM" id="SSF53254">
    <property type="entry name" value="Phosphoglycerate mutase-like"/>
    <property type="match status" value="1"/>
</dbReference>
<dbReference type="CDD" id="cd07061">
    <property type="entry name" value="HP_HAP_like"/>
    <property type="match status" value="1"/>
</dbReference>
<evidence type="ECO:0000313" key="3">
    <source>
        <dbReference type="RefSeq" id="XP_003747896.1"/>
    </source>
</evidence>
<protein>
    <submittedName>
        <fullName evidence="3">Uncharacterized protein LOC100907333</fullName>
    </submittedName>
</protein>
<dbReference type="RefSeq" id="XP_003747896.1">
    <property type="nucleotide sequence ID" value="XM_003747848.1"/>
</dbReference>
<dbReference type="Proteomes" id="UP000694867">
    <property type="component" value="Unplaced"/>
</dbReference>